<keyword evidence="1" id="KW-0732">Signal</keyword>
<comment type="caution">
    <text evidence="2">The sequence shown here is derived from an EMBL/GenBank/DDBJ whole genome shotgun (WGS) entry which is preliminary data.</text>
</comment>
<reference evidence="2 3" key="1">
    <citation type="submission" date="2020-08" db="EMBL/GenBank/DDBJ databases">
        <title>Genomic Encyclopedia of Type Strains, Phase IV (KMG-IV): sequencing the most valuable type-strain genomes for metagenomic binning, comparative biology and taxonomic classification.</title>
        <authorList>
            <person name="Goeker M."/>
        </authorList>
    </citation>
    <scope>NUCLEOTIDE SEQUENCE [LARGE SCALE GENOMIC DNA]</scope>
    <source>
        <strain evidence="2 3">DSM 103737</strain>
    </source>
</reference>
<organism evidence="2 3">
    <name type="scientific">Chelatococcus caeni</name>
    <dbReference type="NCBI Taxonomy" id="1348468"/>
    <lineage>
        <taxon>Bacteria</taxon>
        <taxon>Pseudomonadati</taxon>
        <taxon>Pseudomonadota</taxon>
        <taxon>Alphaproteobacteria</taxon>
        <taxon>Hyphomicrobiales</taxon>
        <taxon>Chelatococcaceae</taxon>
        <taxon>Chelatococcus</taxon>
    </lineage>
</organism>
<dbReference type="PROSITE" id="PS51257">
    <property type="entry name" value="PROKAR_LIPOPROTEIN"/>
    <property type="match status" value="1"/>
</dbReference>
<dbReference type="EMBL" id="JACIEN010000001">
    <property type="protein sequence ID" value="MBB4016105.1"/>
    <property type="molecule type" value="Genomic_DNA"/>
</dbReference>
<accession>A0A840BRU6</accession>
<dbReference type="AlphaFoldDB" id="A0A840BRU6"/>
<protein>
    <submittedName>
        <fullName evidence="2">Uncharacterized protein</fullName>
    </submittedName>
</protein>
<keyword evidence="3" id="KW-1185">Reference proteome</keyword>
<feature type="signal peptide" evidence="1">
    <location>
        <begin position="1"/>
        <end position="20"/>
    </location>
</feature>
<dbReference type="RefSeq" id="WP_183315927.1">
    <property type="nucleotide sequence ID" value="NZ_JACIEN010000001.1"/>
</dbReference>
<evidence type="ECO:0000313" key="3">
    <source>
        <dbReference type="Proteomes" id="UP000577362"/>
    </source>
</evidence>
<name>A0A840BRU6_9HYPH</name>
<sequence length="80" mass="8796">MLRFFVLLGVIALGACNTTAAQRQVWVRSDGRVIQPGSSDERRANRVLTECRQRALASSDAGKTMHSCMNGRGYKLITTP</sequence>
<proteinExistence type="predicted"/>
<dbReference type="Proteomes" id="UP000577362">
    <property type="component" value="Unassembled WGS sequence"/>
</dbReference>
<evidence type="ECO:0000313" key="2">
    <source>
        <dbReference type="EMBL" id="MBB4016105.1"/>
    </source>
</evidence>
<evidence type="ECO:0000256" key="1">
    <source>
        <dbReference type="SAM" id="SignalP"/>
    </source>
</evidence>
<gene>
    <name evidence="2" type="ORF">GGR16_001111</name>
</gene>
<feature type="chain" id="PRO_5032520445" evidence="1">
    <location>
        <begin position="21"/>
        <end position="80"/>
    </location>
</feature>